<protein>
    <recommendedName>
        <fullName evidence="4">DUF1015 domain-containing protein</fullName>
    </recommendedName>
</protein>
<accession>A0A8J3W5T9</accession>
<dbReference type="EMBL" id="BOOH01000025">
    <property type="protein sequence ID" value="GIH77162.1"/>
    <property type="molecule type" value="Genomic_DNA"/>
</dbReference>
<dbReference type="InterPro" id="IPR008323">
    <property type="entry name" value="UCP033563"/>
</dbReference>
<evidence type="ECO:0000313" key="2">
    <source>
        <dbReference type="EMBL" id="GIH77162.1"/>
    </source>
</evidence>
<dbReference type="Pfam" id="PF06245">
    <property type="entry name" value="DUF1015"/>
    <property type="match status" value="1"/>
</dbReference>
<keyword evidence="3" id="KW-1185">Reference proteome</keyword>
<feature type="region of interest" description="Disordered" evidence="1">
    <location>
        <begin position="231"/>
        <end position="262"/>
    </location>
</feature>
<gene>
    <name evidence="2" type="ORF">Plo01_35910</name>
</gene>
<dbReference type="AlphaFoldDB" id="A0A8J3W5T9"/>
<evidence type="ECO:0000313" key="3">
    <source>
        <dbReference type="Proteomes" id="UP000616724"/>
    </source>
</evidence>
<comment type="caution">
    <text evidence="2">The sequence shown here is derived from an EMBL/GenBank/DDBJ whole genome shotgun (WGS) entry which is preliminary data.</text>
</comment>
<dbReference type="PIRSF" id="PIRSF033563">
    <property type="entry name" value="UCP033563"/>
    <property type="match status" value="1"/>
</dbReference>
<dbReference type="Proteomes" id="UP000616724">
    <property type="component" value="Unassembled WGS sequence"/>
</dbReference>
<dbReference type="PANTHER" id="PTHR36454">
    <property type="entry name" value="LMO2823 PROTEIN"/>
    <property type="match status" value="1"/>
</dbReference>
<name>A0A8J3W5T9_9ACTN</name>
<evidence type="ECO:0000256" key="1">
    <source>
        <dbReference type="SAM" id="MobiDB-lite"/>
    </source>
</evidence>
<evidence type="ECO:0008006" key="4">
    <source>
        <dbReference type="Google" id="ProtNLM"/>
    </source>
</evidence>
<reference evidence="2 3" key="1">
    <citation type="submission" date="2021-01" db="EMBL/GenBank/DDBJ databases">
        <title>Whole genome shotgun sequence of Planobispora longispora NBRC 13918.</title>
        <authorList>
            <person name="Komaki H."/>
            <person name="Tamura T."/>
        </authorList>
    </citation>
    <scope>NUCLEOTIDE SEQUENCE [LARGE SCALE GENOMIC DNA]</scope>
    <source>
        <strain evidence="2 3">NBRC 13918</strain>
    </source>
</reference>
<proteinExistence type="predicted"/>
<sequence>MADPELPMPDGLVLRAFRGVRFAVDDLAEVTSPPYDLIGETGIRDLLDTHPNNVVRLILPGSDGHRYAEARETLRAWLSSGVLVADGTPAVYVYEQSGPGILQRGLIGDVGLVSPGRGTILPHEDVMPGPVADRLALMRTTEANLEPIFLLYEGRGGAATRLVDEVADSRPPLAEARTHDGIRHRLWAVTDPAELAALNADLRPRQALIADGHHRYATYLALQAEHHATARHAGTPGTTGGDSDRTRPGSGPVGGNSAAASAPGTGPWDFGLALLVDSDSYPPDLKAIHRVIPNLPLHEAVGRAKHSWQIHEHAGLTEGLTALREAPEPAFLLTDGDIAYLITDPVPDQVERAMPTDRSARWCALNTSVLAEFLLPEVWGMRDDEHSVRIVHHDSWAAARLARDTGGTAVLMNPLAVDDVLAVAAQGERVPRKSTSFGPKPRTGLLMRLLTLE</sequence>
<organism evidence="2 3">
    <name type="scientific">Planobispora longispora</name>
    <dbReference type="NCBI Taxonomy" id="28887"/>
    <lineage>
        <taxon>Bacteria</taxon>
        <taxon>Bacillati</taxon>
        <taxon>Actinomycetota</taxon>
        <taxon>Actinomycetes</taxon>
        <taxon>Streptosporangiales</taxon>
        <taxon>Streptosporangiaceae</taxon>
        <taxon>Planobispora</taxon>
    </lineage>
</organism>
<dbReference type="PANTHER" id="PTHR36454:SF1">
    <property type="entry name" value="DUF1015 DOMAIN-CONTAINING PROTEIN"/>
    <property type="match status" value="1"/>
</dbReference>